<evidence type="ECO:0000256" key="4">
    <source>
        <dbReference type="ARBA" id="ARBA00011270"/>
    </source>
</evidence>
<evidence type="ECO:0000256" key="11">
    <source>
        <dbReference type="HAMAP-Rule" id="MF_00133"/>
    </source>
</evidence>
<accession>A0A194AHB7</accession>
<dbReference type="Proteomes" id="UP000095200">
    <property type="component" value="Unassembled WGS sequence"/>
</dbReference>
<evidence type="ECO:0000256" key="9">
    <source>
        <dbReference type="ARBA" id="ARBA00023239"/>
    </source>
</evidence>
<dbReference type="InterPro" id="IPR006654">
    <property type="entry name" value="Trp_synth_beta"/>
</dbReference>
<evidence type="ECO:0000256" key="2">
    <source>
        <dbReference type="ARBA" id="ARBA00004733"/>
    </source>
</evidence>
<dbReference type="UniPathway" id="UPA00035">
    <property type="reaction ID" value="UER00044"/>
</dbReference>
<dbReference type="InterPro" id="IPR001926">
    <property type="entry name" value="TrpB-like_PALP"/>
</dbReference>
<dbReference type="PANTHER" id="PTHR48077">
    <property type="entry name" value="TRYPTOPHAN SYNTHASE-RELATED"/>
    <property type="match status" value="1"/>
</dbReference>
<evidence type="ECO:0000256" key="8">
    <source>
        <dbReference type="ARBA" id="ARBA00023141"/>
    </source>
</evidence>
<evidence type="ECO:0000256" key="5">
    <source>
        <dbReference type="ARBA" id="ARBA00022605"/>
    </source>
</evidence>
<comment type="similarity">
    <text evidence="3 11">Belongs to the TrpB family.</text>
</comment>
<evidence type="ECO:0000256" key="10">
    <source>
        <dbReference type="ARBA" id="ARBA00049047"/>
    </source>
</evidence>
<feature type="modified residue" description="N6-(pyridoxal phosphate)lysine" evidence="11">
    <location>
        <position position="89"/>
    </location>
</feature>
<keyword evidence="6 11" id="KW-0822">Tryptophan biosynthesis</keyword>
<evidence type="ECO:0000256" key="7">
    <source>
        <dbReference type="ARBA" id="ARBA00022898"/>
    </source>
</evidence>
<feature type="domain" description="Tryptophan synthase beta chain-like PALP" evidence="12">
    <location>
        <begin position="54"/>
        <end position="380"/>
    </location>
</feature>
<dbReference type="HAMAP" id="MF_00133">
    <property type="entry name" value="Trp_synth_beta"/>
    <property type="match status" value="1"/>
</dbReference>
<comment type="function">
    <text evidence="11">The beta subunit is responsible for the synthesis of L-tryptophan from indole and L-serine.</text>
</comment>
<keyword evidence="14" id="KW-1185">Reference proteome</keyword>
<dbReference type="SUPFAM" id="SSF53686">
    <property type="entry name" value="Tryptophan synthase beta subunit-like PLP-dependent enzymes"/>
    <property type="match status" value="1"/>
</dbReference>
<dbReference type="EMBL" id="BDFE01000017">
    <property type="protein sequence ID" value="GAU09477.1"/>
    <property type="molecule type" value="Genomic_DNA"/>
</dbReference>
<dbReference type="STRING" id="1592317.DPF_2203"/>
<dbReference type="GO" id="GO:0005737">
    <property type="term" value="C:cytoplasm"/>
    <property type="evidence" value="ECO:0007669"/>
    <property type="project" value="TreeGrafter"/>
</dbReference>
<comment type="caution">
    <text evidence="13">The sequence shown here is derived from an EMBL/GenBank/DDBJ whole genome shotgun (WGS) entry which is preliminary data.</text>
</comment>
<proteinExistence type="inferred from homology"/>
<name>A0A194AHB7_9BACT</name>
<comment type="cofactor">
    <cofactor evidence="1 11">
        <name>pyridoxal 5'-phosphate</name>
        <dbReference type="ChEBI" id="CHEBI:597326"/>
    </cofactor>
</comment>
<dbReference type="OrthoDB" id="9766131at2"/>
<gene>
    <name evidence="11" type="primary">trpB</name>
    <name evidence="13" type="ORF">DPF_2203</name>
</gene>
<dbReference type="EC" id="4.2.1.20" evidence="11"/>
<dbReference type="GO" id="GO:0004834">
    <property type="term" value="F:tryptophan synthase activity"/>
    <property type="evidence" value="ECO:0007669"/>
    <property type="project" value="UniProtKB-UniRule"/>
</dbReference>
<keyword evidence="7 11" id="KW-0663">Pyridoxal phosphate</keyword>
<comment type="pathway">
    <text evidence="2 11">Amino-acid biosynthesis; L-tryptophan biosynthesis; L-tryptophan from chorismate: step 5/5.</text>
</comment>
<comment type="catalytic activity">
    <reaction evidence="10 11">
        <text>(1S,2R)-1-C-(indol-3-yl)glycerol 3-phosphate + L-serine = D-glyceraldehyde 3-phosphate + L-tryptophan + H2O</text>
        <dbReference type="Rhea" id="RHEA:10532"/>
        <dbReference type="ChEBI" id="CHEBI:15377"/>
        <dbReference type="ChEBI" id="CHEBI:33384"/>
        <dbReference type="ChEBI" id="CHEBI:57912"/>
        <dbReference type="ChEBI" id="CHEBI:58866"/>
        <dbReference type="ChEBI" id="CHEBI:59776"/>
        <dbReference type="EC" id="4.2.1.20"/>
    </reaction>
</comment>
<comment type="subunit">
    <text evidence="4 11">Tetramer of two alpha and two beta chains.</text>
</comment>
<reference evidence="14" key="1">
    <citation type="submission" date="2016-06" db="EMBL/GenBank/DDBJ databases">
        <title>Draft genome sequence of Desulfoplanes formicivorans strain Pf12B.</title>
        <authorList>
            <person name="Watanabe M."/>
            <person name="Kojima H."/>
            <person name="Fukui M."/>
        </authorList>
    </citation>
    <scope>NUCLEOTIDE SEQUENCE [LARGE SCALE GENOMIC DNA]</scope>
    <source>
        <strain evidence="14">Pf12B</strain>
    </source>
</reference>
<evidence type="ECO:0000313" key="14">
    <source>
        <dbReference type="Proteomes" id="UP000095200"/>
    </source>
</evidence>
<dbReference type="Pfam" id="PF00291">
    <property type="entry name" value="PALP"/>
    <property type="match status" value="1"/>
</dbReference>
<dbReference type="FunFam" id="3.40.50.1100:FF:000004">
    <property type="entry name" value="Tryptophan synthase beta chain"/>
    <property type="match status" value="1"/>
</dbReference>
<dbReference type="CDD" id="cd06446">
    <property type="entry name" value="Trp-synth_B"/>
    <property type="match status" value="1"/>
</dbReference>
<keyword evidence="8 11" id="KW-0057">Aromatic amino acid biosynthesis</keyword>
<dbReference type="InterPro" id="IPR023026">
    <property type="entry name" value="Trp_synth_beta/beta-like"/>
</dbReference>
<evidence type="ECO:0000256" key="1">
    <source>
        <dbReference type="ARBA" id="ARBA00001933"/>
    </source>
</evidence>
<evidence type="ECO:0000313" key="13">
    <source>
        <dbReference type="EMBL" id="GAU09477.1"/>
    </source>
</evidence>
<keyword evidence="5 11" id="KW-0028">Amino-acid biosynthesis</keyword>
<evidence type="ECO:0000256" key="6">
    <source>
        <dbReference type="ARBA" id="ARBA00022822"/>
    </source>
</evidence>
<dbReference type="AlphaFoldDB" id="A0A194AHB7"/>
<dbReference type="PIRSF" id="PIRSF001413">
    <property type="entry name" value="Trp_syn_beta"/>
    <property type="match status" value="1"/>
</dbReference>
<keyword evidence="9 11" id="KW-0456">Lyase</keyword>
<dbReference type="NCBIfam" id="TIGR00263">
    <property type="entry name" value="trpB"/>
    <property type="match status" value="1"/>
</dbReference>
<evidence type="ECO:0000256" key="3">
    <source>
        <dbReference type="ARBA" id="ARBA00009982"/>
    </source>
</evidence>
<dbReference type="Gene3D" id="3.40.50.1100">
    <property type="match status" value="2"/>
</dbReference>
<sequence>MTTKAIEQRFGPYGGRYVPEMLIPALDELTEAYAGLRNDPGFQQELSDLFTTYSGRPTPLTYAANLTRRLGGCKIYLKMEGLNHTGAHKITNALGQGLVARKMGKTRLIAETGAGQHGVATATVAAKLGMACTVFMGQVDIQRQYPNVYAMRLLGAEVVPVTFGTRTLKDAVNAALKHWIEHLDDTHYLIGSALGPAPYPAMVRDFQSVIGREVKTQIMEAEGRLPDSLVACVGGGSNSIGLFAPFVDEPSVRCFGTEAGGTGPKPGENAARFGENPQIGIVQGYKSYFLQNDDGQVQETHSISAGLDYAGIGPELAQLHDEGRIHFSSVLDSEVLEAFKILCREEGIIPALESAHAVARAMQLAPGLPKDHIMVINISGRGDKDIFITAKHLDETRWVEFLKSEVQDIENH</sequence>
<dbReference type="RefSeq" id="WP_069859818.1">
    <property type="nucleotide sequence ID" value="NZ_BDFE01000017.1"/>
</dbReference>
<evidence type="ECO:0000259" key="12">
    <source>
        <dbReference type="Pfam" id="PF00291"/>
    </source>
</evidence>
<dbReference type="InterPro" id="IPR036052">
    <property type="entry name" value="TrpB-like_PALP_sf"/>
</dbReference>
<dbReference type="PANTHER" id="PTHR48077:SF3">
    <property type="entry name" value="TRYPTOPHAN SYNTHASE"/>
    <property type="match status" value="1"/>
</dbReference>
<protein>
    <recommendedName>
        <fullName evidence="11">Tryptophan synthase beta chain</fullName>
        <ecNumber evidence="11">4.2.1.20</ecNumber>
    </recommendedName>
</protein>
<organism evidence="13 14">
    <name type="scientific">Desulfoplanes formicivorans</name>
    <dbReference type="NCBI Taxonomy" id="1592317"/>
    <lineage>
        <taxon>Bacteria</taxon>
        <taxon>Pseudomonadati</taxon>
        <taxon>Thermodesulfobacteriota</taxon>
        <taxon>Desulfovibrionia</taxon>
        <taxon>Desulfovibrionales</taxon>
        <taxon>Desulfoplanaceae</taxon>
        <taxon>Desulfoplanes</taxon>
    </lineage>
</organism>